<evidence type="ECO:0000313" key="2">
    <source>
        <dbReference type="EMBL" id="KAG0548232.1"/>
    </source>
</evidence>
<reference evidence="2" key="1">
    <citation type="journal article" date="2019" name="BMC Genomics">
        <title>A new reference genome for Sorghum bicolor reveals high levels of sequence similarity between sweet and grain genotypes: implications for the genetics of sugar metabolism.</title>
        <authorList>
            <person name="Cooper E.A."/>
            <person name="Brenton Z.W."/>
            <person name="Flinn B.S."/>
            <person name="Jenkins J."/>
            <person name="Shu S."/>
            <person name="Flowers D."/>
            <person name="Luo F."/>
            <person name="Wang Y."/>
            <person name="Xia P."/>
            <person name="Barry K."/>
            <person name="Daum C."/>
            <person name="Lipzen A."/>
            <person name="Yoshinaga Y."/>
            <person name="Schmutz J."/>
            <person name="Saski C."/>
            <person name="Vermerris W."/>
            <person name="Kresovich S."/>
        </authorList>
    </citation>
    <scope>NUCLEOTIDE SEQUENCE</scope>
</reference>
<protein>
    <recommendedName>
        <fullName evidence="4">DUF834 domain-containing protein</fullName>
    </recommendedName>
</protein>
<evidence type="ECO:0000313" key="3">
    <source>
        <dbReference type="Proteomes" id="UP000807115"/>
    </source>
</evidence>
<feature type="region of interest" description="Disordered" evidence="1">
    <location>
        <begin position="1"/>
        <end position="104"/>
    </location>
</feature>
<organism evidence="2 3">
    <name type="scientific">Sorghum bicolor</name>
    <name type="common">Sorghum</name>
    <name type="synonym">Sorghum vulgare</name>
    <dbReference type="NCBI Taxonomy" id="4558"/>
    <lineage>
        <taxon>Eukaryota</taxon>
        <taxon>Viridiplantae</taxon>
        <taxon>Streptophyta</taxon>
        <taxon>Embryophyta</taxon>
        <taxon>Tracheophyta</taxon>
        <taxon>Spermatophyta</taxon>
        <taxon>Magnoliopsida</taxon>
        <taxon>Liliopsida</taxon>
        <taxon>Poales</taxon>
        <taxon>Poaceae</taxon>
        <taxon>PACMAD clade</taxon>
        <taxon>Panicoideae</taxon>
        <taxon>Andropogonodae</taxon>
        <taxon>Andropogoneae</taxon>
        <taxon>Sorghinae</taxon>
        <taxon>Sorghum</taxon>
    </lineage>
</organism>
<accession>A0A921UXN9</accession>
<feature type="compositionally biased region" description="Basic residues" evidence="1">
    <location>
        <begin position="79"/>
        <end position="92"/>
    </location>
</feature>
<sequence length="104" mass="11204">MRRGAVDTRLKTEEDDDGAAVQTTILSSPNSMGLEGSDRERLAAQTMGEEARRLRGPSGDGGGPRRRRGTMPEGGCRCRNSRGQRGRGRRQPPHVLGFVGTPTS</sequence>
<evidence type="ECO:0000256" key="1">
    <source>
        <dbReference type="SAM" id="MobiDB-lite"/>
    </source>
</evidence>
<feature type="compositionally biased region" description="Polar residues" evidence="1">
    <location>
        <begin position="21"/>
        <end position="31"/>
    </location>
</feature>
<feature type="compositionally biased region" description="Basic and acidic residues" evidence="1">
    <location>
        <begin position="1"/>
        <end position="12"/>
    </location>
</feature>
<evidence type="ECO:0008006" key="4">
    <source>
        <dbReference type="Google" id="ProtNLM"/>
    </source>
</evidence>
<proteinExistence type="predicted"/>
<dbReference type="Proteomes" id="UP000807115">
    <property type="component" value="Chromosome 1"/>
</dbReference>
<comment type="caution">
    <text evidence="2">The sequence shown here is derived from an EMBL/GenBank/DDBJ whole genome shotgun (WGS) entry which is preliminary data.</text>
</comment>
<reference evidence="2" key="2">
    <citation type="submission" date="2020-10" db="EMBL/GenBank/DDBJ databases">
        <authorList>
            <person name="Cooper E.A."/>
            <person name="Brenton Z.W."/>
            <person name="Flinn B.S."/>
            <person name="Jenkins J."/>
            <person name="Shu S."/>
            <person name="Flowers D."/>
            <person name="Luo F."/>
            <person name="Wang Y."/>
            <person name="Xia P."/>
            <person name="Barry K."/>
            <person name="Daum C."/>
            <person name="Lipzen A."/>
            <person name="Yoshinaga Y."/>
            <person name="Schmutz J."/>
            <person name="Saski C."/>
            <person name="Vermerris W."/>
            <person name="Kresovich S."/>
        </authorList>
    </citation>
    <scope>NUCLEOTIDE SEQUENCE</scope>
</reference>
<name>A0A921UXN9_SORBI</name>
<dbReference type="AlphaFoldDB" id="A0A921UXN9"/>
<dbReference type="EMBL" id="CM027680">
    <property type="protein sequence ID" value="KAG0548232.1"/>
    <property type="molecule type" value="Genomic_DNA"/>
</dbReference>
<gene>
    <name evidence="2" type="ORF">BDA96_01G149200</name>
</gene>